<evidence type="ECO:0000259" key="9">
    <source>
        <dbReference type="Pfam" id="PF12704"/>
    </source>
</evidence>
<evidence type="ECO:0000313" key="12">
    <source>
        <dbReference type="EMBL" id="HHF47889.1"/>
    </source>
</evidence>
<dbReference type="PANTHER" id="PTHR30572">
    <property type="entry name" value="MEMBRANE COMPONENT OF TRANSPORTER-RELATED"/>
    <property type="match status" value="1"/>
</dbReference>
<dbReference type="EMBL" id="DTPI01000006">
    <property type="protein sequence ID" value="HGE65678.1"/>
    <property type="molecule type" value="Genomic_DNA"/>
</dbReference>
<accession>A0A7C3YDC1</accession>
<feature type="transmembrane region" description="Helical" evidence="7">
    <location>
        <begin position="332"/>
        <end position="353"/>
    </location>
</feature>
<dbReference type="GO" id="GO:0005886">
    <property type="term" value="C:plasma membrane"/>
    <property type="evidence" value="ECO:0007669"/>
    <property type="project" value="UniProtKB-SubCell"/>
</dbReference>
<evidence type="ECO:0000256" key="1">
    <source>
        <dbReference type="ARBA" id="ARBA00004651"/>
    </source>
</evidence>
<organism evidence="10">
    <name type="scientific">Geoglobus ahangari</name>
    <dbReference type="NCBI Taxonomy" id="113653"/>
    <lineage>
        <taxon>Archaea</taxon>
        <taxon>Methanobacteriati</taxon>
        <taxon>Methanobacteriota</taxon>
        <taxon>Archaeoglobi</taxon>
        <taxon>Archaeoglobales</taxon>
        <taxon>Archaeoglobaceae</taxon>
        <taxon>Geoglobus</taxon>
    </lineage>
</organism>
<evidence type="ECO:0000313" key="10">
    <source>
        <dbReference type="EMBL" id="HGE65678.1"/>
    </source>
</evidence>
<comment type="subcellular location">
    <subcellularLocation>
        <location evidence="1">Cell membrane</location>
        <topology evidence="1">Multi-pass membrane protein</topology>
    </subcellularLocation>
</comment>
<dbReference type="EMBL" id="DRUC01000024">
    <property type="protein sequence ID" value="HHF47889.1"/>
    <property type="molecule type" value="Genomic_DNA"/>
</dbReference>
<evidence type="ECO:0000259" key="8">
    <source>
        <dbReference type="Pfam" id="PF02687"/>
    </source>
</evidence>
<dbReference type="InterPro" id="IPR050250">
    <property type="entry name" value="Macrolide_Exporter_MacB"/>
</dbReference>
<dbReference type="Pfam" id="PF12704">
    <property type="entry name" value="MacB_PCD"/>
    <property type="match status" value="1"/>
</dbReference>
<evidence type="ECO:0000256" key="2">
    <source>
        <dbReference type="ARBA" id="ARBA00022475"/>
    </source>
</evidence>
<evidence type="ECO:0000256" key="3">
    <source>
        <dbReference type="ARBA" id="ARBA00022692"/>
    </source>
</evidence>
<evidence type="ECO:0000313" key="11">
    <source>
        <dbReference type="EMBL" id="HGU59760.1"/>
    </source>
</evidence>
<feature type="transmembrane region" description="Helical" evidence="7">
    <location>
        <begin position="241"/>
        <end position="264"/>
    </location>
</feature>
<keyword evidence="3 7" id="KW-0812">Transmembrane</keyword>
<dbReference type="PANTHER" id="PTHR30572:SF4">
    <property type="entry name" value="ABC TRANSPORTER PERMEASE YTRF"/>
    <property type="match status" value="1"/>
</dbReference>
<comment type="similarity">
    <text evidence="6">Belongs to the ABC-4 integral membrane protein family.</text>
</comment>
<dbReference type="Pfam" id="PF02687">
    <property type="entry name" value="FtsX"/>
    <property type="match status" value="1"/>
</dbReference>
<dbReference type="EMBL" id="DTAK01000047">
    <property type="protein sequence ID" value="HGU59760.1"/>
    <property type="molecule type" value="Genomic_DNA"/>
</dbReference>
<dbReference type="InterPro" id="IPR025857">
    <property type="entry name" value="MacB_PCD"/>
</dbReference>
<dbReference type="AlphaFoldDB" id="A0A7C3YDC1"/>
<proteinExistence type="inferred from homology"/>
<comment type="caution">
    <text evidence="10">The sequence shown here is derived from an EMBL/GenBank/DDBJ whole genome shotgun (WGS) entry which is preliminary data.</text>
</comment>
<dbReference type="GO" id="GO:0022857">
    <property type="term" value="F:transmembrane transporter activity"/>
    <property type="evidence" value="ECO:0007669"/>
    <property type="project" value="TreeGrafter"/>
</dbReference>
<name>A0A7C3YDC1_9EURY</name>
<keyword evidence="5 7" id="KW-0472">Membrane</keyword>
<evidence type="ECO:0000256" key="7">
    <source>
        <dbReference type="SAM" id="Phobius"/>
    </source>
</evidence>
<keyword evidence="4 7" id="KW-1133">Transmembrane helix</keyword>
<reference evidence="10" key="1">
    <citation type="journal article" date="2020" name="mSystems">
        <title>Genome- and Community-Level Interaction Insights into Carbon Utilization and Element Cycling Functions of Hydrothermarchaeota in Hydrothermal Sediment.</title>
        <authorList>
            <person name="Zhou Z."/>
            <person name="Liu Y."/>
            <person name="Xu W."/>
            <person name="Pan J."/>
            <person name="Luo Z.H."/>
            <person name="Li M."/>
        </authorList>
    </citation>
    <scope>NUCLEOTIDE SEQUENCE [LARGE SCALE GENOMIC DNA]</scope>
    <source>
        <strain evidence="12">SpSt-10</strain>
        <strain evidence="11">SpSt-62</strain>
        <strain evidence="10">SpSt-97</strain>
    </source>
</reference>
<feature type="transmembrane region" description="Helical" evidence="7">
    <location>
        <begin position="285"/>
        <end position="312"/>
    </location>
</feature>
<evidence type="ECO:0000256" key="5">
    <source>
        <dbReference type="ARBA" id="ARBA00023136"/>
    </source>
</evidence>
<keyword evidence="2" id="KW-1003">Cell membrane</keyword>
<feature type="transmembrane region" description="Helical" evidence="7">
    <location>
        <begin position="18"/>
        <end position="38"/>
    </location>
</feature>
<protein>
    <submittedName>
        <fullName evidence="10">ABC transporter permease</fullName>
    </submittedName>
</protein>
<dbReference type="InterPro" id="IPR003838">
    <property type="entry name" value="ABC3_permease_C"/>
</dbReference>
<sequence length="370" mass="41583">MLIELAVRNLKRTKVRSVLAVIGIVIGVMAISSIGIFGESLKATILENFKDIADEVIITPNYIHGYDSIDERTIEKIRRIPYVENIYAVKKKSAFIYYKDKKTYTTVYGMDEEDTKIFKLEKGSYKGCLVGKNIAEFLELRVGSKIIVEGKSFRVGGIIEREARFDINPNFAVIIPSKDFESIFGEIEYAQVIVKIEDLQYIDDFKKYVDSKINRKDNKVSAFEMRTIIERINEAFTGVTLFLMAIAAVSLLVAGVSILNIMLMSTVERTKEIGLMRAIGAYRETILKIFLTEALILGLIGSVIGGSLSFVGGYLIDMMILHTAKYVFQPSSLLYVFLGIFVGISTSLISSLYPAWKASKLEPIEALRYE</sequence>
<feature type="domain" description="MacB-like periplasmic core" evidence="9">
    <location>
        <begin position="17"/>
        <end position="208"/>
    </location>
</feature>
<gene>
    <name evidence="12" type="ORF">ENL48_01395</name>
    <name evidence="11" type="ORF">ENT89_06390</name>
    <name evidence="10" type="ORF">ENX77_00865</name>
</gene>
<evidence type="ECO:0000256" key="4">
    <source>
        <dbReference type="ARBA" id="ARBA00022989"/>
    </source>
</evidence>
<feature type="domain" description="ABC3 transporter permease C-terminal" evidence="8">
    <location>
        <begin position="245"/>
        <end position="363"/>
    </location>
</feature>
<evidence type="ECO:0000256" key="6">
    <source>
        <dbReference type="ARBA" id="ARBA00038076"/>
    </source>
</evidence>